<name>A0ABN9ZGJ5_PIPNA</name>
<protein>
    <submittedName>
        <fullName evidence="2">Uncharacterized protein</fullName>
    </submittedName>
</protein>
<reference evidence="2" key="1">
    <citation type="submission" date="2023-12" db="EMBL/GenBank/DDBJ databases">
        <authorList>
            <person name="Brown T."/>
        </authorList>
    </citation>
    <scope>NUCLEOTIDE SEQUENCE</scope>
</reference>
<organism evidence="2 3">
    <name type="scientific">Pipistrellus nathusii</name>
    <name type="common">Nathusius' pipistrelle</name>
    <dbReference type="NCBI Taxonomy" id="59473"/>
    <lineage>
        <taxon>Eukaryota</taxon>
        <taxon>Metazoa</taxon>
        <taxon>Chordata</taxon>
        <taxon>Craniata</taxon>
        <taxon>Vertebrata</taxon>
        <taxon>Euteleostomi</taxon>
        <taxon>Mammalia</taxon>
        <taxon>Eutheria</taxon>
        <taxon>Laurasiatheria</taxon>
        <taxon>Chiroptera</taxon>
        <taxon>Yangochiroptera</taxon>
        <taxon>Vespertilionidae</taxon>
        <taxon>Pipistrellus</taxon>
    </lineage>
</organism>
<feature type="compositionally biased region" description="Low complexity" evidence="1">
    <location>
        <begin position="90"/>
        <end position="101"/>
    </location>
</feature>
<dbReference type="EMBL" id="OY882872">
    <property type="protein sequence ID" value="CAK6437446.1"/>
    <property type="molecule type" value="Genomic_DNA"/>
</dbReference>
<evidence type="ECO:0000313" key="2">
    <source>
        <dbReference type="EMBL" id="CAK6437446.1"/>
    </source>
</evidence>
<gene>
    <name evidence="2" type="ORF">MPIPNATIZW_LOCUS5752</name>
</gene>
<keyword evidence="3" id="KW-1185">Reference proteome</keyword>
<feature type="region of interest" description="Disordered" evidence="1">
    <location>
        <begin position="88"/>
        <end position="109"/>
    </location>
</feature>
<feature type="region of interest" description="Disordered" evidence="1">
    <location>
        <begin position="1"/>
        <end position="71"/>
    </location>
</feature>
<feature type="compositionally biased region" description="Basic and acidic residues" evidence="1">
    <location>
        <begin position="50"/>
        <end position="63"/>
    </location>
</feature>
<sequence length="109" mass="11925">MRMIDRRHCLQQNGQDEDHQGVTYAQVNRSRPRPTQGTAASPSSLLGEVLDTKGRQAEEDRQMDSLAAPDNSQDVTYAQLNLLAIAQQTSAPSSSPSEEPSLYAALAFH</sequence>
<feature type="compositionally biased region" description="Polar residues" evidence="1">
    <location>
        <begin position="23"/>
        <end position="44"/>
    </location>
</feature>
<dbReference type="Proteomes" id="UP001314169">
    <property type="component" value="Chromosome 15"/>
</dbReference>
<proteinExistence type="predicted"/>
<accession>A0ABN9ZGJ5</accession>
<evidence type="ECO:0000256" key="1">
    <source>
        <dbReference type="SAM" id="MobiDB-lite"/>
    </source>
</evidence>
<evidence type="ECO:0000313" key="3">
    <source>
        <dbReference type="Proteomes" id="UP001314169"/>
    </source>
</evidence>